<dbReference type="EMBL" id="CP029487">
    <property type="protein sequence ID" value="QCT73105.1"/>
    <property type="molecule type" value="Genomic_DNA"/>
</dbReference>
<sequence>MDSSLITKLRRKLNLEQMASLCSGENNWETKSYDELGIPKVVMSDGPHGLRVEAKKEEGKIGVGGSLPATCFPPATLAACSFDERLVREMAAAIAREAHAAGVDLILGPGLNIKRSPLCGRNFEYYSEDPYLSGHLAKAFVEGAQGEHTGATLKHFLGNNQETHRMTVNALIDERALREIYLKGFEIAVKEAGPMAVMCSYNSINGEFLSQNKRFLTEILRNEWGFDGVVMTDWGAVYDRVKGVKAGLDLEMPGSGGVNDRKIFDAIREGKLKKTKLNEMAERLIAFALEAEENRQAAGTPEPVDINKQHLLARRIAAESMVLLKNKDSLLPLDKEKLESIAVIGKMAFDPRYQGSGSSKINPYRIEAPYEAIADETGDKVRLLTAQGYSDSSEEKHRRIVAEAAETAGKADVAVVFAGLPDKLESEGYDRTSLKLPENQLEMIQRVCEEQPDTIVVLFNGGVVDLAFEDQPKAVLEAWLGGQAVGAAVSDILFGCVNPSGRLAETIPMRLEDTPAYINFPGTEDSVNYGESIFVGYRYYDYVNRPVRYPFGFGLSYTTFEYSNIKVSAADDGTVMASCCVKNTGKRAGKEVVQLYTGKPDGKVQRPIRELRGFTKIDLEPGEEKVVAFELSKDDFTYFNPTVGAWTQEEGPHRVSIGASSRDIRLEAEVALPAPPLPKLTRYSYMDDFMANPRGRQVIEVIMSQFQSVTGQTIDTEDAFFMTMLHGTPVSKIVTFTNGLLSDKSVDRILEFVNGEDDSENFDIRCLFEDKEEKKNWFQSMLEGVFGKKEDNAFYTVDCPVRDLMANPETRAVLAKYCPDEYMNGEIMDMIISMGVTMRKVQKLIPDEYYPYSLLTTIDEELRQIEKDKKEEI</sequence>
<name>A0A4P9CDS0_EUBML</name>
<dbReference type="InterPro" id="IPR017853">
    <property type="entry name" value="GH"/>
</dbReference>
<dbReference type="RefSeq" id="WP_096919028.1">
    <property type="nucleotide sequence ID" value="NZ_CP029487.1"/>
</dbReference>
<dbReference type="GO" id="GO:0005975">
    <property type="term" value="P:carbohydrate metabolic process"/>
    <property type="evidence" value="ECO:0007669"/>
    <property type="project" value="InterPro"/>
</dbReference>
<dbReference type="InterPro" id="IPR002772">
    <property type="entry name" value="Glyco_hydro_3_C"/>
</dbReference>
<evidence type="ECO:0000256" key="1">
    <source>
        <dbReference type="ARBA" id="ARBA00005336"/>
    </source>
</evidence>
<evidence type="ECO:0000256" key="3">
    <source>
        <dbReference type="ARBA" id="ARBA00023277"/>
    </source>
</evidence>
<evidence type="ECO:0000259" key="5">
    <source>
        <dbReference type="SMART" id="SM01217"/>
    </source>
</evidence>
<dbReference type="InterPro" id="IPR036881">
    <property type="entry name" value="Glyco_hydro_3_C_sf"/>
</dbReference>
<dbReference type="PROSITE" id="PS00775">
    <property type="entry name" value="GLYCOSYL_HYDROL_F3"/>
    <property type="match status" value="1"/>
</dbReference>
<dbReference type="InterPro" id="IPR026891">
    <property type="entry name" value="Fn3-like"/>
</dbReference>
<reference evidence="6 7" key="1">
    <citation type="submission" date="2018-05" db="EMBL/GenBank/DDBJ databases">
        <title>Genome comparison of Eubacterium sp.</title>
        <authorList>
            <person name="Feng Y."/>
            <person name="Sanchez-Andrea I."/>
            <person name="Stams A.J.M."/>
            <person name="De Vos W.M."/>
        </authorList>
    </citation>
    <scope>NUCLEOTIDE SEQUENCE [LARGE SCALE GENOMIC DNA]</scope>
    <source>
        <strain evidence="6 7">YI</strain>
    </source>
</reference>
<evidence type="ECO:0000313" key="6">
    <source>
        <dbReference type="EMBL" id="QCT73105.1"/>
    </source>
</evidence>
<dbReference type="Gene3D" id="3.40.50.1700">
    <property type="entry name" value="Glycoside hydrolase family 3 C-terminal domain"/>
    <property type="match status" value="1"/>
</dbReference>
<keyword evidence="3" id="KW-0119">Carbohydrate metabolism</keyword>
<dbReference type="AlphaFoldDB" id="A0A4P9CDS0"/>
<dbReference type="PRINTS" id="PR00133">
    <property type="entry name" value="GLHYDRLASE3"/>
</dbReference>
<dbReference type="Pfam" id="PF01915">
    <property type="entry name" value="Glyco_hydro_3_C"/>
    <property type="match status" value="1"/>
</dbReference>
<keyword evidence="4" id="KW-0326">Glycosidase</keyword>
<dbReference type="Pfam" id="PF14310">
    <property type="entry name" value="Fn3-like"/>
    <property type="match status" value="1"/>
</dbReference>
<dbReference type="GO" id="GO:0008422">
    <property type="term" value="F:beta-glucosidase activity"/>
    <property type="evidence" value="ECO:0007669"/>
    <property type="project" value="UniProtKB-ARBA"/>
</dbReference>
<evidence type="ECO:0000256" key="2">
    <source>
        <dbReference type="ARBA" id="ARBA00022801"/>
    </source>
</evidence>
<evidence type="ECO:0000313" key="7">
    <source>
        <dbReference type="Proteomes" id="UP000218387"/>
    </source>
</evidence>
<dbReference type="Gene3D" id="3.20.20.300">
    <property type="entry name" value="Glycoside hydrolase, family 3, N-terminal domain"/>
    <property type="match status" value="1"/>
</dbReference>
<dbReference type="InterPro" id="IPR013783">
    <property type="entry name" value="Ig-like_fold"/>
</dbReference>
<protein>
    <submittedName>
        <fullName evidence="6">Glycosyl hydrolase</fullName>
    </submittedName>
</protein>
<dbReference type="PANTHER" id="PTHR42715">
    <property type="entry name" value="BETA-GLUCOSIDASE"/>
    <property type="match status" value="1"/>
</dbReference>
<dbReference type="Gene3D" id="2.60.40.10">
    <property type="entry name" value="Immunoglobulins"/>
    <property type="match status" value="1"/>
</dbReference>
<evidence type="ECO:0000256" key="4">
    <source>
        <dbReference type="RuleBase" id="RU361161"/>
    </source>
</evidence>
<dbReference type="Proteomes" id="UP000218387">
    <property type="component" value="Chromosome"/>
</dbReference>
<gene>
    <name evidence="6" type="ORF">CPZ25_017900</name>
</gene>
<dbReference type="InterPro" id="IPR050288">
    <property type="entry name" value="Cellulose_deg_GH3"/>
</dbReference>
<dbReference type="InterPro" id="IPR036962">
    <property type="entry name" value="Glyco_hydro_3_N_sf"/>
</dbReference>
<dbReference type="SUPFAM" id="SSF51445">
    <property type="entry name" value="(Trans)glycosidases"/>
    <property type="match status" value="1"/>
</dbReference>
<comment type="similarity">
    <text evidence="1 4">Belongs to the glycosyl hydrolase 3 family.</text>
</comment>
<accession>A0A4P9CDS0</accession>
<proteinExistence type="inferred from homology"/>
<dbReference type="FunFam" id="2.60.40.10:FF:000495">
    <property type="entry name" value="Periplasmic beta-glucosidase"/>
    <property type="match status" value="1"/>
</dbReference>
<dbReference type="InterPro" id="IPR001764">
    <property type="entry name" value="Glyco_hydro_3_N"/>
</dbReference>
<dbReference type="SUPFAM" id="SSF52279">
    <property type="entry name" value="Beta-D-glucan exohydrolase, C-terminal domain"/>
    <property type="match status" value="1"/>
</dbReference>
<dbReference type="KEGG" id="emt:CPZ25_017900"/>
<keyword evidence="7" id="KW-1185">Reference proteome</keyword>
<feature type="domain" description="Fibronectin type III-like" evidence="5">
    <location>
        <begin position="591"/>
        <end position="661"/>
    </location>
</feature>
<dbReference type="PANTHER" id="PTHR42715:SF10">
    <property type="entry name" value="BETA-GLUCOSIDASE"/>
    <property type="match status" value="1"/>
</dbReference>
<dbReference type="InterPro" id="IPR019800">
    <property type="entry name" value="Glyco_hydro_3_AS"/>
</dbReference>
<organism evidence="6 7">
    <name type="scientific">Eubacterium maltosivorans</name>
    <dbReference type="NCBI Taxonomy" id="2041044"/>
    <lineage>
        <taxon>Bacteria</taxon>
        <taxon>Bacillati</taxon>
        <taxon>Bacillota</taxon>
        <taxon>Clostridia</taxon>
        <taxon>Eubacteriales</taxon>
        <taxon>Eubacteriaceae</taxon>
        <taxon>Eubacterium</taxon>
    </lineage>
</organism>
<dbReference type="Pfam" id="PF00933">
    <property type="entry name" value="Glyco_hydro_3"/>
    <property type="match status" value="1"/>
</dbReference>
<keyword evidence="2 4" id="KW-0378">Hydrolase</keyword>
<dbReference type="SMART" id="SM01217">
    <property type="entry name" value="Fn3_like"/>
    <property type="match status" value="1"/>
</dbReference>